<reference evidence="1 2" key="1">
    <citation type="submission" date="2018-01" db="EMBL/GenBank/DDBJ databases">
        <title>Metagenomic assembled genomes from two thermal pools in the Uzon Caldera, Kamchatka, Russia.</title>
        <authorList>
            <person name="Wilkins L."/>
            <person name="Ettinger C."/>
        </authorList>
    </citation>
    <scope>NUCLEOTIDE SEQUENCE [LARGE SCALE GENOMIC DNA]</scope>
    <source>
        <strain evidence="1">ZAV-15</strain>
    </source>
</reference>
<protein>
    <submittedName>
        <fullName evidence="1">Uncharacterized protein</fullName>
    </submittedName>
</protein>
<organism evidence="1 2">
    <name type="scientific">Caldimicrobium thiodismutans</name>
    <dbReference type="NCBI Taxonomy" id="1653476"/>
    <lineage>
        <taxon>Bacteria</taxon>
        <taxon>Pseudomonadati</taxon>
        <taxon>Thermodesulfobacteriota</taxon>
        <taxon>Thermodesulfobacteria</taxon>
        <taxon>Thermodesulfobacteriales</taxon>
        <taxon>Thermodesulfobacteriaceae</taxon>
        <taxon>Caldimicrobium</taxon>
    </lineage>
</organism>
<gene>
    <name evidence="1" type="ORF">C0197_00600</name>
</gene>
<dbReference type="Proteomes" id="UP000235731">
    <property type="component" value="Unassembled WGS sequence"/>
</dbReference>
<evidence type="ECO:0000313" key="2">
    <source>
        <dbReference type="Proteomes" id="UP000235731"/>
    </source>
</evidence>
<dbReference type="AlphaFoldDB" id="A0A2N7PL63"/>
<accession>A0A2N7PL63</accession>
<dbReference type="EMBL" id="PNIE01000010">
    <property type="protein sequence ID" value="PMP64388.1"/>
    <property type="molecule type" value="Genomic_DNA"/>
</dbReference>
<sequence>MELKLFTFLPERPADFLNFAKTGLGLPFEEIFKLYFITFKLKALTDLVLFKFLERNICYLKFDEIGKKEYLLTLSIYTLRELLKEHLDLKFTKNLYNFLKDKIPSEFFKGCAPKREVITSQDIFFQFLSSKEKASLPSYLKVKHIILTFHIKGGCEELLLILPEISLYALRRIKEGLYEIYVPLSISEFMYFSQRLLEKKILNKVEIDPLINQLKSFFPDCFIEI</sequence>
<comment type="caution">
    <text evidence="1">The sequence shown here is derived from an EMBL/GenBank/DDBJ whole genome shotgun (WGS) entry which is preliminary data.</text>
</comment>
<name>A0A2N7PL63_9BACT</name>
<proteinExistence type="predicted"/>
<evidence type="ECO:0000313" key="1">
    <source>
        <dbReference type="EMBL" id="PMP64388.1"/>
    </source>
</evidence>